<proteinExistence type="predicted"/>
<evidence type="ECO:0000313" key="9">
    <source>
        <dbReference type="EMBL" id="RSL17591.1"/>
    </source>
</evidence>
<dbReference type="GO" id="GO:0015344">
    <property type="term" value="F:siderophore uptake transmembrane transporter activity"/>
    <property type="evidence" value="ECO:0007669"/>
    <property type="project" value="TreeGrafter"/>
</dbReference>
<dbReference type="Pfam" id="PF13620">
    <property type="entry name" value="CarboxypepD_reg"/>
    <property type="match status" value="1"/>
</dbReference>
<evidence type="ECO:0000313" key="10">
    <source>
        <dbReference type="Proteomes" id="UP000269669"/>
    </source>
</evidence>
<feature type="domain" description="TonB-dependent transporter Oar-like beta-barrel" evidence="8">
    <location>
        <begin position="262"/>
        <end position="1157"/>
    </location>
</feature>
<evidence type="ECO:0000256" key="3">
    <source>
        <dbReference type="ARBA" id="ARBA00022452"/>
    </source>
</evidence>
<dbReference type="Gene3D" id="2.60.40.1120">
    <property type="entry name" value="Carboxypeptidase-like, regulatory domain"/>
    <property type="match status" value="1"/>
</dbReference>
<dbReference type="PANTHER" id="PTHR30069">
    <property type="entry name" value="TONB-DEPENDENT OUTER MEMBRANE RECEPTOR"/>
    <property type="match status" value="1"/>
</dbReference>
<keyword evidence="9" id="KW-0675">Receptor</keyword>
<keyword evidence="6" id="KW-0998">Cell outer membrane</keyword>
<dbReference type="GO" id="GO:0009279">
    <property type="term" value="C:cell outer membrane"/>
    <property type="evidence" value="ECO:0007669"/>
    <property type="project" value="UniProtKB-SubCell"/>
</dbReference>
<dbReference type="InterPro" id="IPR057601">
    <property type="entry name" value="Oar-like_b-barrel"/>
</dbReference>
<dbReference type="GO" id="GO:0030246">
    <property type="term" value="F:carbohydrate binding"/>
    <property type="evidence" value="ECO:0007669"/>
    <property type="project" value="InterPro"/>
</dbReference>
<evidence type="ECO:0000256" key="5">
    <source>
        <dbReference type="ARBA" id="ARBA00023136"/>
    </source>
</evidence>
<evidence type="ECO:0000259" key="7">
    <source>
        <dbReference type="Pfam" id="PF07715"/>
    </source>
</evidence>
<dbReference type="InterPro" id="IPR013784">
    <property type="entry name" value="Carb-bd-like_fold"/>
</dbReference>
<keyword evidence="3" id="KW-1134">Transmembrane beta strand</keyword>
<keyword evidence="2" id="KW-0813">Transport</keyword>
<dbReference type="Gene3D" id="2.170.130.10">
    <property type="entry name" value="TonB-dependent receptor, plug domain"/>
    <property type="match status" value="1"/>
</dbReference>
<protein>
    <submittedName>
        <fullName evidence="9">TonB-dependent receptor-like protein</fullName>
    </submittedName>
</protein>
<dbReference type="InterPro" id="IPR039426">
    <property type="entry name" value="TonB-dep_rcpt-like"/>
</dbReference>
<reference evidence="9 10" key="1">
    <citation type="submission" date="2018-12" db="EMBL/GenBank/DDBJ databases">
        <title>Sequencing of bacterial isolates from soil warming experiment in Harvard Forest, Massachusetts, USA.</title>
        <authorList>
            <person name="Deangelis K."/>
        </authorList>
    </citation>
    <scope>NUCLEOTIDE SEQUENCE [LARGE SCALE GENOMIC DNA]</scope>
    <source>
        <strain evidence="9 10">EB153</strain>
    </source>
</reference>
<evidence type="ECO:0000256" key="6">
    <source>
        <dbReference type="ARBA" id="ARBA00023237"/>
    </source>
</evidence>
<dbReference type="Proteomes" id="UP000269669">
    <property type="component" value="Unassembled WGS sequence"/>
</dbReference>
<gene>
    <name evidence="9" type="ORF">EDE15_3126</name>
</gene>
<dbReference type="PANTHER" id="PTHR30069:SF46">
    <property type="entry name" value="OAR PROTEIN"/>
    <property type="match status" value="1"/>
</dbReference>
<name>A0A428MKW4_9BACT</name>
<dbReference type="GO" id="GO:0044718">
    <property type="term" value="P:siderophore transmembrane transport"/>
    <property type="evidence" value="ECO:0007669"/>
    <property type="project" value="TreeGrafter"/>
</dbReference>
<dbReference type="SUPFAM" id="SSF49452">
    <property type="entry name" value="Starch-binding domain-like"/>
    <property type="match status" value="1"/>
</dbReference>
<keyword evidence="4" id="KW-0812">Transmembrane</keyword>
<dbReference type="Gene3D" id="2.40.170.20">
    <property type="entry name" value="TonB-dependent receptor, beta-barrel domain"/>
    <property type="match status" value="1"/>
</dbReference>
<keyword evidence="5" id="KW-0472">Membrane</keyword>
<evidence type="ECO:0000256" key="1">
    <source>
        <dbReference type="ARBA" id="ARBA00004571"/>
    </source>
</evidence>
<dbReference type="InterPro" id="IPR036942">
    <property type="entry name" value="Beta-barrel_TonB_sf"/>
</dbReference>
<sequence>MRTIPKRMLKVEGHFGASAWLSLALTLLLLFPALSAYGQFESASVLGYAKDSSGAAIPGATITLTNIATSISQTTKADGEGRYEFPSVPIGEYKVVAEASGFEKVQTQNFTVTTNARQRVDVAMKTGSVSETVTVTAAAAVLETETSSRGQVVGMREIQNLPLNGRSYADLALLAPGVRKSFLQNQSTTSREASFNVNGQRSAFNNFLLDGLDNNSYGTSNQGFANENIPPSPDAVSEFRLETNNYSAEYGRASGAVINASIRRGGNQFHGGAWDYNRNTVFNAIGPFPPTSGQKPAFIRNQFGGTFGGPIWRDHTFFFADYEGTRQIALSFGTATLPTAEQRAGTFLLHAANGTTTPIPLQNPITGKIYANGIIPASDQTPFARAVMAALPGTTNGAALNTSAAYANNFSAFPRGTINDDKGDIRIDHTFSQKLSVFGVYSQHQTTIFDPPTFGGPAGGNANSNVHIYNRQIAFGTTYVITPSSLLDFRMGIGHNEGGKSPYGVGQPSLLTQNGITNGIPTDPLIVRSLNAQSVSGFAQFGAQPASPQFQNPSVINPKANYTLVHGIHSMKVGYEYQAINTQINDYNPSYGQDNYGGAYSTVPNCTTPPAAPVTPCATNPTDAFSQLSQARNLADFLFGNRNSYSLTNFFIASVRQRMNFMYFQDDIKVRSNLTVNAGLRYELATPQYEANNKLANFDPSTKTLIQAKDGSIYDRALVNMALNNFAPRFGFAYSVTPNTVIRSGYGISYTQYNRAGGENNLTYNGPNVVNATINNASPSPASLCLNDTQDQTKCFRQTQQGYSVTLTAPSAFNPALVTSRYIPKDTRTGYVQSYHLSVQQQLRGGLVMDFAYVGNTGRHLQILADYNQANPCTAALASQCPGSTLAARRPIPTFGDIEIAYGGGPSNYNSLQFKVEKRYGNGLYLLNSFTYGRAFDLSSGHLETSNGDNSRVNFANPAGDYGRSGYDQPLNNTTSIIYDLPYGKGRRFGSSAPYLMNALLGGWQLTVINNMNSGLPVNLNYTNSTSNGTNVTDLYTYRPNVTGNPVAPAANRVKTATALTGWLLKSTGAGVPGVSVPTGGSPFGNAQRNMVVSPAFYQTDLGLHKAFPLWREGSTFDFRCEAFNILNKVNYQAPDGNISNSTFGAISSAYPARQLQLAAKVFF</sequence>
<evidence type="ECO:0000256" key="4">
    <source>
        <dbReference type="ARBA" id="ARBA00022692"/>
    </source>
</evidence>
<dbReference type="EMBL" id="RSDW01000001">
    <property type="protein sequence ID" value="RSL17591.1"/>
    <property type="molecule type" value="Genomic_DNA"/>
</dbReference>
<keyword evidence="10" id="KW-1185">Reference proteome</keyword>
<dbReference type="RefSeq" id="WP_260472879.1">
    <property type="nucleotide sequence ID" value="NZ_RSDW01000001.1"/>
</dbReference>
<dbReference type="SUPFAM" id="SSF56935">
    <property type="entry name" value="Porins"/>
    <property type="match status" value="1"/>
</dbReference>
<dbReference type="AlphaFoldDB" id="A0A428MKW4"/>
<dbReference type="Pfam" id="PF07715">
    <property type="entry name" value="Plug"/>
    <property type="match status" value="1"/>
</dbReference>
<comment type="caution">
    <text evidence="9">The sequence shown here is derived from an EMBL/GenBank/DDBJ whole genome shotgun (WGS) entry which is preliminary data.</text>
</comment>
<evidence type="ECO:0000256" key="2">
    <source>
        <dbReference type="ARBA" id="ARBA00022448"/>
    </source>
</evidence>
<feature type="domain" description="TonB-dependent receptor plug" evidence="7">
    <location>
        <begin position="145"/>
        <end position="255"/>
    </location>
</feature>
<dbReference type="InterPro" id="IPR012910">
    <property type="entry name" value="Plug_dom"/>
</dbReference>
<comment type="subcellular location">
    <subcellularLocation>
        <location evidence="1">Cell outer membrane</location>
        <topology evidence="1">Multi-pass membrane protein</topology>
    </subcellularLocation>
</comment>
<accession>A0A428MKW4</accession>
<dbReference type="InterPro" id="IPR037066">
    <property type="entry name" value="Plug_dom_sf"/>
</dbReference>
<organism evidence="9 10">
    <name type="scientific">Edaphobacter aggregans</name>
    <dbReference type="NCBI Taxonomy" id="570835"/>
    <lineage>
        <taxon>Bacteria</taxon>
        <taxon>Pseudomonadati</taxon>
        <taxon>Acidobacteriota</taxon>
        <taxon>Terriglobia</taxon>
        <taxon>Terriglobales</taxon>
        <taxon>Acidobacteriaceae</taxon>
        <taxon>Edaphobacter</taxon>
    </lineage>
</organism>
<dbReference type="Pfam" id="PF25183">
    <property type="entry name" value="OMP_b-brl_4"/>
    <property type="match status" value="1"/>
</dbReference>
<evidence type="ECO:0000259" key="8">
    <source>
        <dbReference type="Pfam" id="PF25183"/>
    </source>
</evidence>